<dbReference type="PANTHER" id="PTHR30602:SF12">
    <property type="entry name" value="AMINO-ACID ACETYLTRANSFERASE NAGS1, CHLOROPLASTIC-RELATED"/>
    <property type="match status" value="1"/>
</dbReference>
<evidence type="ECO:0000256" key="1">
    <source>
        <dbReference type="ARBA" id="ARBA00004730"/>
    </source>
</evidence>
<reference evidence="5" key="1">
    <citation type="submission" date="2021-01" db="EMBL/GenBank/DDBJ databases">
        <title>Modified the classification status of verrucomicrobia.</title>
        <authorList>
            <person name="Feng X."/>
        </authorList>
    </citation>
    <scope>NUCLEOTIDE SEQUENCE</scope>
    <source>
        <strain evidence="5">_KCTC 22039</strain>
    </source>
</reference>
<dbReference type="Gene3D" id="3.40.1160.10">
    <property type="entry name" value="Acetylglutamate kinase-like"/>
    <property type="match status" value="1"/>
</dbReference>
<dbReference type="UniPathway" id="UPA00068"/>
<comment type="pathway">
    <text evidence="1">Amino-acid biosynthesis; L-arginine biosynthesis.</text>
</comment>
<evidence type="ECO:0000256" key="2">
    <source>
        <dbReference type="ARBA" id="ARBA00022679"/>
    </source>
</evidence>
<dbReference type="Gene3D" id="3.40.630.30">
    <property type="match status" value="1"/>
</dbReference>
<dbReference type="InterPro" id="IPR000182">
    <property type="entry name" value="GNAT_dom"/>
</dbReference>
<gene>
    <name evidence="5" type="ORF">JIN82_10630</name>
</gene>
<comment type="caution">
    <text evidence="5">The sequence shown here is derived from an EMBL/GenBank/DDBJ whole genome shotgun (WGS) entry which is preliminary data.</text>
</comment>
<feature type="domain" description="N-acetyltransferase" evidence="4">
    <location>
        <begin position="204"/>
        <end position="343"/>
    </location>
</feature>
<dbReference type="SUPFAM" id="SSF55729">
    <property type="entry name" value="Acyl-CoA N-acyltransferases (Nat)"/>
    <property type="match status" value="1"/>
</dbReference>
<name>A0A8J7SKA1_9BACT</name>
<dbReference type="EMBL" id="JAENIM010000039">
    <property type="protein sequence ID" value="MBK1791606.1"/>
    <property type="molecule type" value="Genomic_DNA"/>
</dbReference>
<dbReference type="InterPro" id="IPR010167">
    <property type="entry name" value="NH2A_AcTrfase"/>
</dbReference>
<dbReference type="CDD" id="cd04301">
    <property type="entry name" value="NAT_SF"/>
    <property type="match status" value="1"/>
</dbReference>
<proteinExistence type="predicted"/>
<protein>
    <submittedName>
        <fullName evidence="5">GNAT family N-acetyltransferase</fullName>
    </submittedName>
</protein>
<organism evidence="5 6">
    <name type="scientific">Persicirhabdus sediminis</name>
    <dbReference type="NCBI Taxonomy" id="454144"/>
    <lineage>
        <taxon>Bacteria</taxon>
        <taxon>Pseudomonadati</taxon>
        <taxon>Verrucomicrobiota</taxon>
        <taxon>Verrucomicrobiia</taxon>
        <taxon>Verrucomicrobiales</taxon>
        <taxon>Verrucomicrobiaceae</taxon>
        <taxon>Persicirhabdus</taxon>
    </lineage>
</organism>
<keyword evidence="3" id="KW-0012">Acyltransferase</keyword>
<sequence>MSWGDTRGVLQYVPQFRGKLFVVVVSCPQSALAEVMLDFISLQNIGVRLVLASDAQTIEQLADLAADVELKCGQVVQPMDALMVSPVLQRGQTALVDIDGLDPLGADVAKFAVELNASKLILLNEGAGIELDGQPIHALRAAEATSWKEKPGLAGIALLEKSVAACHAGVPRVHVLDGSVPGVLLSELFSNEGVGTMVYADSYRSIRPIVEEDIVELLAMIGRSVRSTHLVPRSYEAIRACMDDYWVLDIDGNVVGCYALYGYQETNLAEIACLYVKQSHEGMGYGAELVKNGEEQARKRGMKGVFALTNRASVFFQKTMGYQEWSMEKLPASRQLMLQQSGRNSRAFGKEL</sequence>
<dbReference type="RefSeq" id="WP_200311602.1">
    <property type="nucleotide sequence ID" value="NZ_JAENIM010000039.1"/>
</dbReference>
<keyword evidence="2" id="KW-0808">Transferase</keyword>
<keyword evidence="6" id="KW-1185">Reference proteome</keyword>
<evidence type="ECO:0000313" key="6">
    <source>
        <dbReference type="Proteomes" id="UP000624703"/>
    </source>
</evidence>
<evidence type="ECO:0000256" key="3">
    <source>
        <dbReference type="ARBA" id="ARBA00023315"/>
    </source>
</evidence>
<dbReference type="PANTHER" id="PTHR30602">
    <property type="entry name" value="AMINO-ACID ACETYLTRANSFERASE"/>
    <property type="match status" value="1"/>
</dbReference>
<dbReference type="Pfam" id="PF00583">
    <property type="entry name" value="Acetyltransf_1"/>
    <property type="match status" value="1"/>
</dbReference>
<dbReference type="PIRSF" id="PIRSF000423">
    <property type="entry name" value="ArgA"/>
    <property type="match status" value="1"/>
</dbReference>
<dbReference type="GO" id="GO:0005737">
    <property type="term" value="C:cytoplasm"/>
    <property type="evidence" value="ECO:0007669"/>
    <property type="project" value="InterPro"/>
</dbReference>
<accession>A0A8J7SKA1</accession>
<dbReference type="PROSITE" id="PS51186">
    <property type="entry name" value="GNAT"/>
    <property type="match status" value="1"/>
</dbReference>
<dbReference type="InterPro" id="IPR016181">
    <property type="entry name" value="Acyl_CoA_acyltransferase"/>
</dbReference>
<dbReference type="AlphaFoldDB" id="A0A8J7SKA1"/>
<dbReference type="GO" id="GO:0004042">
    <property type="term" value="F:L-glutamate N-acetyltransferase activity"/>
    <property type="evidence" value="ECO:0007669"/>
    <property type="project" value="InterPro"/>
</dbReference>
<dbReference type="InterPro" id="IPR036393">
    <property type="entry name" value="AceGlu_kinase-like_sf"/>
</dbReference>
<dbReference type="GO" id="GO:0006526">
    <property type="term" value="P:L-arginine biosynthetic process"/>
    <property type="evidence" value="ECO:0007669"/>
    <property type="project" value="UniProtKB-UniPathway"/>
</dbReference>
<dbReference type="Proteomes" id="UP000624703">
    <property type="component" value="Unassembled WGS sequence"/>
</dbReference>
<evidence type="ECO:0000313" key="5">
    <source>
        <dbReference type="EMBL" id="MBK1791606.1"/>
    </source>
</evidence>
<evidence type="ECO:0000259" key="4">
    <source>
        <dbReference type="PROSITE" id="PS51186"/>
    </source>
</evidence>
<dbReference type="SUPFAM" id="SSF53633">
    <property type="entry name" value="Carbamate kinase-like"/>
    <property type="match status" value="1"/>
</dbReference>